<proteinExistence type="inferred from homology"/>
<dbReference type="AlphaFoldDB" id="A0A518RG29"/>
<dbReference type="InterPro" id="IPR037185">
    <property type="entry name" value="EmrE-like"/>
</dbReference>
<feature type="transmembrane region" description="Helical" evidence="6">
    <location>
        <begin position="123"/>
        <end position="140"/>
    </location>
</feature>
<reference evidence="8 9" key="1">
    <citation type="submission" date="2019-07" db="EMBL/GenBank/DDBJ databases">
        <title>Sphingomonas alkalisoli sp. nov., isolated from rhizosphere soil of Suaedae salsa.</title>
        <authorList>
            <person name="Zhang H."/>
            <person name="Xu L."/>
            <person name="Zhang J.-X."/>
            <person name="Sun J.-Q."/>
        </authorList>
    </citation>
    <scope>NUCLEOTIDE SEQUENCE [LARGE SCALE GENOMIC DNA]</scope>
    <source>
        <strain evidence="8 9">XS-10</strain>
    </source>
</reference>
<accession>A0A518RG29</accession>
<comment type="similarity">
    <text evidence="2">Belongs to the drug/metabolite transporter (DMT) superfamily. 10 TMS drug/metabolite exporter (DME) (TC 2.A.7.3) family.</text>
</comment>
<feature type="transmembrane region" description="Helical" evidence="6">
    <location>
        <begin position="264"/>
        <end position="283"/>
    </location>
</feature>
<dbReference type="Gene3D" id="1.10.3730.20">
    <property type="match status" value="1"/>
</dbReference>
<evidence type="ECO:0000259" key="7">
    <source>
        <dbReference type="Pfam" id="PF00892"/>
    </source>
</evidence>
<evidence type="ECO:0000256" key="1">
    <source>
        <dbReference type="ARBA" id="ARBA00004141"/>
    </source>
</evidence>
<feature type="transmembrane region" description="Helical" evidence="6">
    <location>
        <begin position="95"/>
        <end position="116"/>
    </location>
</feature>
<dbReference type="Proteomes" id="UP000318055">
    <property type="component" value="Chromosome"/>
</dbReference>
<dbReference type="PANTHER" id="PTHR22911:SF6">
    <property type="entry name" value="SOLUTE CARRIER FAMILY 35 MEMBER G1"/>
    <property type="match status" value="1"/>
</dbReference>
<dbReference type="InterPro" id="IPR000620">
    <property type="entry name" value="EamA_dom"/>
</dbReference>
<dbReference type="KEGG" id="ssua:FPZ54_10450"/>
<dbReference type="SUPFAM" id="SSF103481">
    <property type="entry name" value="Multidrug resistance efflux transporter EmrE"/>
    <property type="match status" value="2"/>
</dbReference>
<feature type="transmembrane region" description="Helical" evidence="6">
    <location>
        <begin position="152"/>
        <end position="172"/>
    </location>
</feature>
<dbReference type="PANTHER" id="PTHR22911">
    <property type="entry name" value="ACYL-MALONYL CONDENSING ENZYME-RELATED"/>
    <property type="match status" value="1"/>
</dbReference>
<feature type="transmembrane region" description="Helical" evidence="6">
    <location>
        <begin position="40"/>
        <end position="58"/>
    </location>
</feature>
<evidence type="ECO:0000256" key="5">
    <source>
        <dbReference type="ARBA" id="ARBA00023136"/>
    </source>
</evidence>
<dbReference type="Pfam" id="PF00892">
    <property type="entry name" value="EamA"/>
    <property type="match status" value="2"/>
</dbReference>
<evidence type="ECO:0000256" key="4">
    <source>
        <dbReference type="ARBA" id="ARBA00022989"/>
    </source>
</evidence>
<keyword evidence="3 6" id="KW-0812">Transmembrane</keyword>
<feature type="transmembrane region" description="Helical" evidence="6">
    <location>
        <begin position="70"/>
        <end position="89"/>
    </location>
</feature>
<evidence type="ECO:0000313" key="8">
    <source>
        <dbReference type="EMBL" id="QDX26403.1"/>
    </source>
</evidence>
<evidence type="ECO:0000256" key="6">
    <source>
        <dbReference type="SAM" id="Phobius"/>
    </source>
</evidence>
<dbReference type="EMBL" id="CP042239">
    <property type="protein sequence ID" value="QDX26403.1"/>
    <property type="molecule type" value="Genomic_DNA"/>
</dbReference>
<feature type="domain" description="EamA" evidence="7">
    <location>
        <begin position="153"/>
        <end position="282"/>
    </location>
</feature>
<feature type="transmembrane region" description="Helical" evidence="6">
    <location>
        <begin position="240"/>
        <end position="258"/>
    </location>
</feature>
<gene>
    <name evidence="8" type="ORF">FPZ54_10450</name>
</gene>
<feature type="transmembrane region" description="Helical" evidence="6">
    <location>
        <begin position="215"/>
        <end position="233"/>
    </location>
</feature>
<evidence type="ECO:0000256" key="3">
    <source>
        <dbReference type="ARBA" id="ARBA00022692"/>
    </source>
</evidence>
<feature type="domain" description="EamA" evidence="7">
    <location>
        <begin position="12"/>
        <end position="139"/>
    </location>
</feature>
<dbReference type="GO" id="GO:0016020">
    <property type="term" value="C:membrane"/>
    <property type="evidence" value="ECO:0007669"/>
    <property type="project" value="UniProtKB-SubCell"/>
</dbReference>
<comment type="subcellular location">
    <subcellularLocation>
        <location evidence="1">Membrane</location>
        <topology evidence="1">Multi-pass membrane protein</topology>
    </subcellularLocation>
</comment>
<dbReference type="OrthoDB" id="7818056at2"/>
<name>A0A518RG29_9SPHN</name>
<organism evidence="8 9">
    <name type="scientific">Sphingomonas suaedae</name>
    <dbReference type="NCBI Taxonomy" id="2599297"/>
    <lineage>
        <taxon>Bacteria</taxon>
        <taxon>Pseudomonadati</taxon>
        <taxon>Pseudomonadota</taxon>
        <taxon>Alphaproteobacteria</taxon>
        <taxon>Sphingomonadales</taxon>
        <taxon>Sphingomonadaceae</taxon>
        <taxon>Sphingomonas</taxon>
    </lineage>
</organism>
<feature type="transmembrane region" description="Helical" evidence="6">
    <location>
        <begin position="184"/>
        <end position="203"/>
    </location>
</feature>
<keyword evidence="5 6" id="KW-0472">Membrane</keyword>
<protein>
    <submittedName>
        <fullName evidence="8">DMT family transporter</fullName>
    </submittedName>
</protein>
<keyword evidence="4 6" id="KW-1133">Transmembrane helix</keyword>
<evidence type="ECO:0000313" key="9">
    <source>
        <dbReference type="Proteomes" id="UP000318055"/>
    </source>
</evidence>
<dbReference type="RefSeq" id="WP_145846995.1">
    <property type="nucleotide sequence ID" value="NZ_CP042239.1"/>
</dbReference>
<keyword evidence="9" id="KW-1185">Reference proteome</keyword>
<feature type="transmembrane region" description="Helical" evidence="6">
    <location>
        <begin position="7"/>
        <end position="34"/>
    </location>
</feature>
<sequence>MRPIAPLIAFAVASLGIAIFSSMDAVMKGLVIALGAYNALTWRMLAGVVASGVPYALSRPPRPSRAAMRLHLVRAAVSAVMAFLFFWGLGRVPMAQAIALSFIAPIIALFLAAWLLKERITRLTLVATALAFAGVLLILWGQSHAELGEDAFWGALAILGSALCYAWNIILMRQQSLLAGPGEVAFYQSLFVAGLFLLAAPWLLRVPSVEHAPALILAAILATASLFLLSWAYARAEANYLAPTEYTGFLWATFWGWIVFGERVSVFTVAGAALIVGGCIIAARRRDQAPVADTEAQLP</sequence>
<evidence type="ECO:0000256" key="2">
    <source>
        <dbReference type="ARBA" id="ARBA00009853"/>
    </source>
</evidence>